<dbReference type="Proteomes" id="UP001206483">
    <property type="component" value="Unassembled WGS sequence"/>
</dbReference>
<reference evidence="1 2" key="1">
    <citation type="submission" date="2022-06" db="EMBL/GenBank/DDBJ databases">
        <title>Sequencing the genomes of 1000 actinobacteria strains.</title>
        <authorList>
            <person name="Klenk H.-P."/>
        </authorList>
    </citation>
    <scope>NUCLEOTIDE SEQUENCE [LARGE SCALE GENOMIC DNA]</scope>
    <source>
        <strain evidence="1 2">DSM 41656</strain>
    </source>
</reference>
<comment type="caution">
    <text evidence="1">The sequence shown here is derived from an EMBL/GenBank/DDBJ whole genome shotgun (WGS) entry which is preliminary data.</text>
</comment>
<dbReference type="RefSeq" id="WP_253799901.1">
    <property type="nucleotide sequence ID" value="NZ_JAMZDX010000004.1"/>
</dbReference>
<evidence type="ECO:0000313" key="1">
    <source>
        <dbReference type="EMBL" id="MCP2311272.1"/>
    </source>
</evidence>
<protein>
    <submittedName>
        <fullName evidence="1">Uncharacterized protein</fullName>
    </submittedName>
</protein>
<proteinExistence type="predicted"/>
<organism evidence="1 2">
    <name type="scientific">Kitasatospora paracochleata</name>
    <dbReference type="NCBI Taxonomy" id="58354"/>
    <lineage>
        <taxon>Bacteria</taxon>
        <taxon>Bacillati</taxon>
        <taxon>Actinomycetota</taxon>
        <taxon>Actinomycetes</taxon>
        <taxon>Kitasatosporales</taxon>
        <taxon>Streptomycetaceae</taxon>
        <taxon>Kitasatospora</taxon>
    </lineage>
</organism>
<keyword evidence="2" id="KW-1185">Reference proteome</keyword>
<accession>A0ABT1J1I0</accession>
<gene>
    <name evidence="1" type="ORF">FHR36_004435</name>
</gene>
<evidence type="ECO:0000313" key="2">
    <source>
        <dbReference type="Proteomes" id="UP001206483"/>
    </source>
</evidence>
<dbReference type="EMBL" id="JAMZDX010000004">
    <property type="protein sequence ID" value="MCP2311272.1"/>
    <property type="molecule type" value="Genomic_DNA"/>
</dbReference>
<name>A0ABT1J1I0_9ACTN</name>
<sequence length="326" mass="33042">MTGPEPGPGLTGTAAAAASTAVLVRPVPAVGAAVGLPASRPAGDPVTLPGRRRAAARAQAGRPVAVLAERGDIGAAGVAREVAARLGGERVLLLTPGMLARSRWSHRVGPDGRASTRIVLPDGRLLDSAQTGAVLHRLDRLPAVGLRRADAKDLAYARTELLALLASWLLGLGPRVLGPVSASGAARGSLSPTAALAHAARCGLPVARRGGATRVGLLDRPAPGERLVPHLDWPGGRGAPVPADLLPDPGAGPSERLLLCGERLVGALAGRYAEPSRRLGALLGSDLLELRFTRGVLAEVDACPPLAAAEQRSAVAEHLVALAEAA</sequence>